<keyword evidence="1" id="KW-0732">Signal</keyword>
<dbReference type="RefSeq" id="WP_188444110.1">
    <property type="nucleotide sequence ID" value="NZ_JAKZGQ010000015.1"/>
</dbReference>
<dbReference type="SUPFAM" id="SSF56935">
    <property type="entry name" value="Porins"/>
    <property type="match status" value="1"/>
</dbReference>
<feature type="signal peptide" evidence="1">
    <location>
        <begin position="1"/>
        <end position="18"/>
    </location>
</feature>
<accession>A0ABQ1N5J6</accession>
<name>A0ABQ1N5J6_9BACT</name>
<evidence type="ECO:0008006" key="4">
    <source>
        <dbReference type="Google" id="ProtNLM"/>
    </source>
</evidence>
<organism evidence="2 3">
    <name type="scientific">Belliella aquatica</name>
    <dbReference type="NCBI Taxonomy" id="1323734"/>
    <lineage>
        <taxon>Bacteria</taxon>
        <taxon>Pseudomonadati</taxon>
        <taxon>Bacteroidota</taxon>
        <taxon>Cytophagia</taxon>
        <taxon>Cytophagales</taxon>
        <taxon>Cyclobacteriaceae</taxon>
        <taxon>Belliella</taxon>
    </lineage>
</organism>
<evidence type="ECO:0000256" key="1">
    <source>
        <dbReference type="SAM" id="SignalP"/>
    </source>
</evidence>
<sequence length="351" mass="39729">MKKGLFVLILLWSSVLLAQENTVNKDSKFSFSGYLETYFSYDFNQPDDHFRPDFLYNFKRHNEFSVNLALLQASYQDGNMRANLGLMLGNYAQFNLADEPNWAQMVYEASVGFQLLDKLWLDVGIMPSHIGFESAIGADCWHLSRSLLAENSPYFLTGARFSYELNSQIDLTLWLTNGWQNVQRIQGNQALGLGLGVNYRPIENLELNYSNYFGNEQGGSFRQNRFFNNFYAQYHFGKWGATLGTDFGIEPTISGSMNEWTGITASLKRMITDKITLAGRAEYYSDPAGVILSEGLKVSSLSSNIDYQIHPAGLIRLELRQFIGQEAIFDLPAARFSKGNTAMTVSFSTKF</sequence>
<proteinExistence type="predicted"/>
<dbReference type="Proteomes" id="UP000635885">
    <property type="component" value="Unassembled WGS sequence"/>
</dbReference>
<protein>
    <recommendedName>
        <fullName evidence="4">Beta-barrel porin-2, OmpL-like. bbp2</fullName>
    </recommendedName>
</protein>
<keyword evidence="3" id="KW-1185">Reference proteome</keyword>
<reference evidence="3" key="1">
    <citation type="journal article" date="2019" name="Int. J. Syst. Evol. Microbiol.">
        <title>The Global Catalogue of Microorganisms (GCM) 10K type strain sequencing project: providing services to taxonomists for standard genome sequencing and annotation.</title>
        <authorList>
            <consortium name="The Broad Institute Genomics Platform"/>
            <consortium name="The Broad Institute Genome Sequencing Center for Infectious Disease"/>
            <person name="Wu L."/>
            <person name="Ma J."/>
        </authorList>
    </citation>
    <scope>NUCLEOTIDE SEQUENCE [LARGE SCALE GENOMIC DNA]</scope>
    <source>
        <strain evidence="3">CGMCC 1.12479</strain>
    </source>
</reference>
<dbReference type="Pfam" id="PF07642">
    <property type="entry name" value="BBP2"/>
    <property type="match status" value="1"/>
</dbReference>
<evidence type="ECO:0000313" key="3">
    <source>
        <dbReference type="Proteomes" id="UP000635885"/>
    </source>
</evidence>
<dbReference type="InterPro" id="IPR011486">
    <property type="entry name" value="BBP2"/>
</dbReference>
<gene>
    <name evidence="2" type="ORF">GCM10010993_31680</name>
</gene>
<feature type="chain" id="PRO_5047399951" description="Beta-barrel porin-2, OmpL-like. bbp2" evidence="1">
    <location>
        <begin position="19"/>
        <end position="351"/>
    </location>
</feature>
<dbReference type="EMBL" id="BMFD01000015">
    <property type="protein sequence ID" value="GGC50788.1"/>
    <property type="molecule type" value="Genomic_DNA"/>
</dbReference>
<comment type="caution">
    <text evidence="2">The sequence shown here is derived from an EMBL/GenBank/DDBJ whole genome shotgun (WGS) entry which is preliminary data.</text>
</comment>
<evidence type="ECO:0000313" key="2">
    <source>
        <dbReference type="EMBL" id="GGC50788.1"/>
    </source>
</evidence>